<name>A0AA87NN09_TREMD</name>
<dbReference type="CDD" id="cd09872">
    <property type="entry name" value="PIN_Sll0205-like"/>
    <property type="match status" value="1"/>
</dbReference>
<dbReference type="InterPro" id="IPR002716">
    <property type="entry name" value="PIN_dom"/>
</dbReference>
<proteinExistence type="predicted"/>
<gene>
    <name evidence="2" type="ORF">HMPREF9195_01040</name>
</gene>
<reference evidence="2 3" key="1">
    <citation type="submission" date="2013-04" db="EMBL/GenBank/DDBJ databases">
        <title>The Genome Sequence of Treponema medium ATCC 700293.</title>
        <authorList>
            <consortium name="The Broad Institute Genomics Platform"/>
            <person name="Earl A."/>
            <person name="Ward D."/>
            <person name="Feldgarden M."/>
            <person name="Gevers D."/>
            <person name="Leonetti C."/>
            <person name="Blanton J.M."/>
            <person name="Dewhirst F.E."/>
            <person name="Izard J."/>
            <person name="Walker B."/>
            <person name="Young S."/>
            <person name="Zeng Q."/>
            <person name="Gargeya S."/>
            <person name="Fitzgerald M."/>
            <person name="Haas B."/>
            <person name="Abouelleil A."/>
            <person name="Allen A.W."/>
            <person name="Alvarado L."/>
            <person name="Arachchi H.M."/>
            <person name="Berlin A.M."/>
            <person name="Chapman S.B."/>
            <person name="Gainer-Dewar J."/>
            <person name="Goldberg J."/>
            <person name="Griggs A."/>
            <person name="Gujja S."/>
            <person name="Hansen M."/>
            <person name="Howarth C."/>
            <person name="Imamovic A."/>
            <person name="Ireland A."/>
            <person name="Larimer J."/>
            <person name="McCowan C."/>
            <person name="Murphy C."/>
            <person name="Pearson M."/>
            <person name="Poon T.W."/>
            <person name="Priest M."/>
            <person name="Roberts A."/>
            <person name="Saif S."/>
            <person name="Shea T."/>
            <person name="Sisk P."/>
            <person name="Sykes S."/>
            <person name="Wortman J."/>
            <person name="Nusbaum C."/>
            <person name="Birren B."/>
        </authorList>
    </citation>
    <scope>NUCLEOTIDE SEQUENCE [LARGE SCALE GENOMIC DNA]</scope>
    <source>
        <strain evidence="2 3">ATCC 700293</strain>
    </source>
</reference>
<dbReference type="EMBL" id="ATFE01000006">
    <property type="protein sequence ID" value="EPF29255.1"/>
    <property type="molecule type" value="Genomic_DNA"/>
</dbReference>
<organism evidence="2 3">
    <name type="scientific">Treponema medium ATCC 700293</name>
    <dbReference type="NCBI Taxonomy" id="1125700"/>
    <lineage>
        <taxon>Bacteria</taxon>
        <taxon>Pseudomonadati</taxon>
        <taxon>Spirochaetota</taxon>
        <taxon>Spirochaetia</taxon>
        <taxon>Spirochaetales</taxon>
        <taxon>Treponemataceae</taxon>
        <taxon>Treponema</taxon>
    </lineage>
</organism>
<dbReference type="RefSeq" id="WP_016522999.1">
    <property type="nucleotide sequence ID" value="NZ_KE332517.1"/>
</dbReference>
<dbReference type="Pfam" id="PF01850">
    <property type="entry name" value="PIN"/>
    <property type="match status" value="1"/>
</dbReference>
<protein>
    <recommendedName>
        <fullName evidence="1">PIN domain-containing protein</fullName>
    </recommendedName>
</protein>
<feature type="domain" description="PIN" evidence="1">
    <location>
        <begin position="2"/>
        <end position="115"/>
    </location>
</feature>
<evidence type="ECO:0000259" key="1">
    <source>
        <dbReference type="Pfam" id="PF01850"/>
    </source>
</evidence>
<dbReference type="Proteomes" id="UP000014634">
    <property type="component" value="Unassembled WGS sequence"/>
</dbReference>
<dbReference type="InterPro" id="IPR029060">
    <property type="entry name" value="PIN-like_dom_sf"/>
</dbReference>
<dbReference type="AlphaFoldDB" id="A0AA87NN09"/>
<dbReference type="InterPro" id="IPR041705">
    <property type="entry name" value="PIN_Sll0205"/>
</dbReference>
<sequence>MYLLDTHAIIWYVIGSTELSTTVRNLMETKRCFFSFVSLWEIAIKQAKRTLDFEINVSQLKTVLENEEFTYLHPTEYDAERIKKLPDIHRDPFDRLLIAQAMENNLTILTRDLKIPLYEVKTIW</sequence>
<comment type="caution">
    <text evidence="2">The sequence shown here is derived from an EMBL/GenBank/DDBJ whole genome shotgun (WGS) entry which is preliminary data.</text>
</comment>
<accession>A0AA87NN09</accession>
<evidence type="ECO:0000313" key="2">
    <source>
        <dbReference type="EMBL" id="EPF29255.1"/>
    </source>
</evidence>
<dbReference type="PANTHER" id="PTHR36173">
    <property type="entry name" value="RIBONUCLEASE VAPC16-RELATED"/>
    <property type="match status" value="1"/>
</dbReference>
<dbReference type="SUPFAM" id="SSF88723">
    <property type="entry name" value="PIN domain-like"/>
    <property type="match status" value="1"/>
</dbReference>
<dbReference type="PANTHER" id="PTHR36173:SF2">
    <property type="entry name" value="RIBONUCLEASE VAPC16"/>
    <property type="match status" value="1"/>
</dbReference>
<dbReference type="InterPro" id="IPR052919">
    <property type="entry name" value="TA_system_RNase"/>
</dbReference>
<dbReference type="Gene3D" id="3.40.50.1010">
    <property type="entry name" value="5'-nuclease"/>
    <property type="match status" value="1"/>
</dbReference>
<evidence type="ECO:0000313" key="3">
    <source>
        <dbReference type="Proteomes" id="UP000014634"/>
    </source>
</evidence>